<dbReference type="GO" id="GO:0046872">
    <property type="term" value="F:metal ion binding"/>
    <property type="evidence" value="ECO:0007669"/>
    <property type="project" value="UniProtKB-KW"/>
</dbReference>
<evidence type="ECO:0000256" key="4">
    <source>
        <dbReference type="ARBA" id="ARBA00022842"/>
    </source>
</evidence>
<feature type="binding site" evidence="7">
    <location>
        <position position="257"/>
    </location>
    <ligand>
        <name>Mg(2+)</name>
        <dbReference type="ChEBI" id="CHEBI:18420"/>
    </ligand>
</feature>
<comment type="subunit">
    <text evidence="7">Homodimer. Heterotetramer of two MnmE and two MnmG subunits.</text>
</comment>
<evidence type="ECO:0000256" key="1">
    <source>
        <dbReference type="ARBA" id="ARBA00011043"/>
    </source>
</evidence>
<dbReference type="GO" id="GO:0005829">
    <property type="term" value="C:cytosol"/>
    <property type="evidence" value="ECO:0007669"/>
    <property type="project" value="TreeGrafter"/>
</dbReference>
<evidence type="ECO:0000256" key="8">
    <source>
        <dbReference type="RuleBase" id="RU003313"/>
    </source>
</evidence>
<feature type="binding site" evidence="7">
    <location>
        <position position="127"/>
    </location>
    <ligand>
        <name>(6S)-5-formyl-5,6,7,8-tetrahydrofolate</name>
        <dbReference type="ChEBI" id="CHEBI:57457"/>
    </ligand>
</feature>
<keyword evidence="6 7" id="KW-0342">GTP-binding</keyword>
<organism evidence="10 11">
    <name type="scientific">Candidatus Aphodenecus pullistercoris</name>
    <dbReference type="NCBI Taxonomy" id="2840669"/>
    <lineage>
        <taxon>Bacteria</taxon>
        <taxon>Pseudomonadati</taxon>
        <taxon>Spirochaetota</taxon>
        <taxon>Spirochaetia</taxon>
        <taxon>Spirochaetales</taxon>
        <taxon>Candidatus Aphodenecus</taxon>
    </lineage>
</organism>
<gene>
    <name evidence="7 10" type="primary">mnmE</name>
    <name evidence="7" type="synonym">trmE</name>
    <name evidence="10" type="ORF">IAC42_00385</name>
</gene>
<comment type="similarity">
    <text evidence="1 7 8">Belongs to the TRAFAC class TrmE-Era-EngA-EngB-Septin-like GTPase superfamily. TrmE GTPase family.</text>
</comment>
<sequence>MESYSVDEPVYALATAYAVSALAVVRTSGKGSILLLSKAFSRPRKLLAADNASLVHGHISDSDGTLIDEVVLAVYKEGHGYTGEEAVEISTHGSPTVLRRLFVRLEELGFRQARRGEFTFRAFMHGRMDLTQAEAVEEIVSSRSVHSQEKALERLSGSLRRELGDIRRSLVEILASLEVQLDYAEDEILEDWLFPDEEVDGILHRLGLLASSYGAGRIYRDGAIVVLAGEPNAGKSSLFNLLVKEDRAIVSPQPGTTRDYIEAECEIAGLPVRLYDTAGLRTGGDEIEDEGIRRARSLFEKADLIVYLVEPGRPLPDDIDLERTLIVHSKSDLACGGGLAVSSMTGEGVGLLIDKIGERLHEGEVGQGAEGPSIDSERQLACIRSCIQALEAARDNRNQSVDIMALFFQGALEQLGLITGEVTNEELLDTLFSKFCLGK</sequence>
<keyword evidence="4 7" id="KW-0460">Magnesium</keyword>
<dbReference type="Gene3D" id="3.30.1360.120">
    <property type="entry name" value="Probable tRNA modification gtpase trme, domain 1"/>
    <property type="match status" value="1"/>
</dbReference>
<dbReference type="SUPFAM" id="SSF116878">
    <property type="entry name" value="TrmE connector domain"/>
    <property type="match status" value="1"/>
</dbReference>
<evidence type="ECO:0000256" key="7">
    <source>
        <dbReference type="HAMAP-Rule" id="MF_00379"/>
    </source>
</evidence>
<accession>A0A9D9E6P5</accession>
<dbReference type="InterPro" id="IPR027266">
    <property type="entry name" value="TrmE/GcvT-like"/>
</dbReference>
<dbReference type="Proteomes" id="UP000823633">
    <property type="component" value="Unassembled WGS sequence"/>
</dbReference>
<dbReference type="GO" id="GO:0005525">
    <property type="term" value="F:GTP binding"/>
    <property type="evidence" value="ECO:0007669"/>
    <property type="project" value="UniProtKB-UniRule"/>
</dbReference>
<feature type="binding site" evidence="7">
    <location>
        <position position="88"/>
    </location>
    <ligand>
        <name>(6S)-5-formyl-5,6,7,8-tetrahydrofolate</name>
        <dbReference type="ChEBI" id="CHEBI:57457"/>
    </ligand>
</feature>
<dbReference type="GO" id="GO:0030488">
    <property type="term" value="P:tRNA methylation"/>
    <property type="evidence" value="ECO:0007669"/>
    <property type="project" value="TreeGrafter"/>
</dbReference>
<dbReference type="Pfam" id="PF01926">
    <property type="entry name" value="MMR_HSR1"/>
    <property type="match status" value="1"/>
</dbReference>
<dbReference type="NCBIfam" id="TIGR00231">
    <property type="entry name" value="small_GTP"/>
    <property type="match status" value="1"/>
</dbReference>
<comment type="cofactor">
    <cofactor evidence="7">
        <name>K(+)</name>
        <dbReference type="ChEBI" id="CHEBI:29103"/>
    </cofactor>
    <text evidence="7">Binds 1 potassium ion per subunit.</text>
</comment>
<name>A0A9D9E6P5_9SPIR</name>
<dbReference type="InterPro" id="IPR025867">
    <property type="entry name" value="MnmE_helical"/>
</dbReference>
<dbReference type="InterPro" id="IPR027368">
    <property type="entry name" value="MnmE_dom2"/>
</dbReference>
<dbReference type="HAMAP" id="MF_00379">
    <property type="entry name" value="GTPase_MnmE"/>
    <property type="match status" value="1"/>
</dbReference>
<reference evidence="10" key="2">
    <citation type="journal article" date="2021" name="PeerJ">
        <title>Extensive microbial diversity within the chicken gut microbiome revealed by metagenomics and culture.</title>
        <authorList>
            <person name="Gilroy R."/>
            <person name="Ravi A."/>
            <person name="Getino M."/>
            <person name="Pursley I."/>
            <person name="Horton D.L."/>
            <person name="Alikhan N.F."/>
            <person name="Baker D."/>
            <person name="Gharbi K."/>
            <person name="Hall N."/>
            <person name="Watson M."/>
            <person name="Adriaenssens E.M."/>
            <person name="Foster-Nyarko E."/>
            <person name="Jarju S."/>
            <person name="Secka A."/>
            <person name="Antonio M."/>
            <person name="Oren A."/>
            <person name="Chaudhuri R.R."/>
            <person name="La Ragione R."/>
            <person name="Hildebrand F."/>
            <person name="Pallen M.J."/>
        </authorList>
    </citation>
    <scope>NUCLEOTIDE SEQUENCE</scope>
    <source>
        <strain evidence="10">11167</strain>
    </source>
</reference>
<proteinExistence type="inferred from homology"/>
<dbReference type="InterPro" id="IPR018948">
    <property type="entry name" value="GTP-bd_TrmE_N"/>
</dbReference>
<evidence type="ECO:0000313" key="10">
    <source>
        <dbReference type="EMBL" id="MBO8442206.1"/>
    </source>
</evidence>
<feature type="binding site" evidence="7">
    <location>
        <position position="439"/>
    </location>
    <ligand>
        <name>(6S)-5-formyl-5,6,7,8-tetrahydrofolate</name>
        <dbReference type="ChEBI" id="CHEBI:57457"/>
    </ligand>
</feature>
<dbReference type="InterPro" id="IPR006073">
    <property type="entry name" value="GTP-bd"/>
</dbReference>
<keyword evidence="7" id="KW-0963">Cytoplasm</keyword>
<dbReference type="Pfam" id="PF10396">
    <property type="entry name" value="TrmE_N"/>
    <property type="match status" value="1"/>
</dbReference>
<dbReference type="AlphaFoldDB" id="A0A9D9E6P5"/>
<dbReference type="NCBIfam" id="TIGR00450">
    <property type="entry name" value="mnmE_trmE_thdF"/>
    <property type="match status" value="1"/>
</dbReference>
<dbReference type="GO" id="GO:0003924">
    <property type="term" value="F:GTPase activity"/>
    <property type="evidence" value="ECO:0007669"/>
    <property type="project" value="UniProtKB-UniRule"/>
</dbReference>
<keyword evidence="5 7" id="KW-0630">Potassium</keyword>
<keyword evidence="7" id="KW-0479">Metal-binding</keyword>
<dbReference type="EMBL" id="JADIMU010000003">
    <property type="protein sequence ID" value="MBO8442206.1"/>
    <property type="molecule type" value="Genomic_DNA"/>
</dbReference>
<feature type="binding site" evidence="7">
    <location>
        <position position="236"/>
    </location>
    <ligand>
        <name>Mg(2+)</name>
        <dbReference type="ChEBI" id="CHEBI:18420"/>
    </ligand>
</feature>
<evidence type="ECO:0000256" key="2">
    <source>
        <dbReference type="ARBA" id="ARBA00022694"/>
    </source>
</evidence>
<dbReference type="InterPro" id="IPR004520">
    <property type="entry name" value="GTPase_MnmE"/>
</dbReference>
<feature type="binding site" evidence="7">
    <location>
        <position position="26"/>
    </location>
    <ligand>
        <name>(6S)-5-formyl-5,6,7,8-tetrahydrofolate</name>
        <dbReference type="ChEBI" id="CHEBI:57457"/>
    </ligand>
</feature>
<feature type="binding site" evidence="7">
    <location>
        <begin position="251"/>
        <end position="257"/>
    </location>
    <ligand>
        <name>GTP</name>
        <dbReference type="ChEBI" id="CHEBI:37565"/>
    </ligand>
</feature>
<dbReference type="Gene3D" id="3.40.50.300">
    <property type="entry name" value="P-loop containing nucleotide triphosphate hydrolases"/>
    <property type="match status" value="1"/>
</dbReference>
<dbReference type="InterPro" id="IPR005225">
    <property type="entry name" value="Small_GTP-bd"/>
</dbReference>
<keyword evidence="3 7" id="KW-0547">Nucleotide-binding</keyword>
<protein>
    <recommendedName>
        <fullName evidence="7">tRNA modification GTPase MnmE</fullName>
        <ecNumber evidence="7">3.6.-.-</ecNumber>
    </recommendedName>
</protein>
<dbReference type="GO" id="GO:0002098">
    <property type="term" value="P:tRNA wobble uridine modification"/>
    <property type="evidence" value="ECO:0007669"/>
    <property type="project" value="TreeGrafter"/>
</dbReference>
<feature type="domain" description="TrmE-type G" evidence="9">
    <location>
        <begin position="222"/>
        <end position="361"/>
    </location>
</feature>
<evidence type="ECO:0000256" key="5">
    <source>
        <dbReference type="ARBA" id="ARBA00022958"/>
    </source>
</evidence>
<evidence type="ECO:0000256" key="6">
    <source>
        <dbReference type="ARBA" id="ARBA00023134"/>
    </source>
</evidence>
<feature type="binding site" evidence="7">
    <location>
        <begin position="232"/>
        <end position="237"/>
    </location>
    <ligand>
        <name>GTP</name>
        <dbReference type="ChEBI" id="CHEBI:37565"/>
    </ligand>
</feature>
<evidence type="ECO:0000259" key="9">
    <source>
        <dbReference type="PROSITE" id="PS51709"/>
    </source>
</evidence>
<keyword evidence="2 7" id="KW-0819">tRNA processing</keyword>
<reference evidence="10" key="1">
    <citation type="submission" date="2020-10" db="EMBL/GenBank/DDBJ databases">
        <authorList>
            <person name="Gilroy R."/>
        </authorList>
    </citation>
    <scope>NUCLEOTIDE SEQUENCE</scope>
    <source>
        <strain evidence="10">11167</strain>
    </source>
</reference>
<dbReference type="CDD" id="cd14858">
    <property type="entry name" value="TrmE_N"/>
    <property type="match status" value="1"/>
</dbReference>
<dbReference type="PANTHER" id="PTHR42714">
    <property type="entry name" value="TRNA MODIFICATION GTPASE GTPBP3"/>
    <property type="match status" value="1"/>
</dbReference>
<evidence type="ECO:0000256" key="3">
    <source>
        <dbReference type="ARBA" id="ARBA00022741"/>
    </source>
</evidence>
<dbReference type="Gene3D" id="1.20.120.430">
    <property type="entry name" value="tRNA modification GTPase MnmE domain 2"/>
    <property type="match status" value="1"/>
</dbReference>
<dbReference type="CDD" id="cd04164">
    <property type="entry name" value="trmE"/>
    <property type="match status" value="1"/>
</dbReference>
<comment type="caution">
    <text evidence="7">Lacks conserved residue(s) required for the propagation of feature annotation.</text>
</comment>
<dbReference type="PANTHER" id="PTHR42714:SF2">
    <property type="entry name" value="TRNA MODIFICATION GTPASE GTPBP3, MITOCHONDRIAL"/>
    <property type="match status" value="1"/>
</dbReference>
<dbReference type="Pfam" id="PF12631">
    <property type="entry name" value="MnmE_helical"/>
    <property type="match status" value="1"/>
</dbReference>
<keyword evidence="7" id="KW-0378">Hydrolase</keyword>
<dbReference type="SUPFAM" id="SSF52540">
    <property type="entry name" value="P-loop containing nucleoside triphosphate hydrolases"/>
    <property type="match status" value="1"/>
</dbReference>
<dbReference type="PROSITE" id="PS51709">
    <property type="entry name" value="G_TRME"/>
    <property type="match status" value="1"/>
</dbReference>
<feature type="binding site" evidence="7">
    <location>
        <begin position="276"/>
        <end position="279"/>
    </location>
    <ligand>
        <name>GTP</name>
        <dbReference type="ChEBI" id="CHEBI:37565"/>
    </ligand>
</feature>
<comment type="function">
    <text evidence="7">Exhibits a very high intrinsic GTPase hydrolysis rate. Involved in the addition of a carboxymethylaminomethyl (cmnm) group at the wobble position (U34) of certain tRNAs, forming tRNA-cmnm(5)s(2)U34.</text>
</comment>
<dbReference type="InterPro" id="IPR027417">
    <property type="entry name" value="P-loop_NTPase"/>
</dbReference>
<comment type="subcellular location">
    <subcellularLocation>
        <location evidence="7">Cytoplasm</location>
    </subcellularLocation>
</comment>
<dbReference type="EC" id="3.6.-.-" evidence="7"/>
<dbReference type="InterPro" id="IPR031168">
    <property type="entry name" value="G_TrmE"/>
</dbReference>
<evidence type="ECO:0000313" key="11">
    <source>
        <dbReference type="Proteomes" id="UP000823633"/>
    </source>
</evidence>
<comment type="caution">
    <text evidence="10">The sequence shown here is derived from an EMBL/GenBank/DDBJ whole genome shotgun (WGS) entry which is preliminary data.</text>
</comment>